<comment type="caution">
    <text evidence="7">The sequence shown here is derived from an EMBL/GenBank/DDBJ whole genome shotgun (WGS) entry which is preliminary data.</text>
</comment>
<evidence type="ECO:0000256" key="4">
    <source>
        <dbReference type="ARBA" id="ARBA00022844"/>
    </source>
</evidence>
<sequence length="181" mass="20546">AGDGAGLMDARATELIKQGDNLFSKRTSLINLWQEIAENFYPIRADFTTKITPGDDLTAHLSTSFPILAHRDMANAIASMLRQRGVQWAHIRTGRADGDEGRALEWLEWATKLQFKAMYDRAAQFVRATKEGDHDWAAFGQAVIYVDTNRAGDTLLYRNHHLRDVAWVENTEGVIEKWKEK</sequence>
<comment type="subcellular location">
    <subcellularLocation>
        <location evidence="1">Virion</location>
    </subcellularLocation>
</comment>
<dbReference type="InterPro" id="IPR020991">
    <property type="entry name" value="Connector_podovirus"/>
</dbReference>
<organism evidence="7">
    <name type="scientific">marine sediment metagenome</name>
    <dbReference type="NCBI Taxonomy" id="412755"/>
    <lineage>
        <taxon>unclassified sequences</taxon>
        <taxon>metagenomes</taxon>
        <taxon>ecological metagenomes</taxon>
    </lineage>
</organism>
<dbReference type="GO" id="GO:0046718">
    <property type="term" value="P:symbiont entry into host cell"/>
    <property type="evidence" value="ECO:0007669"/>
    <property type="project" value="UniProtKB-KW"/>
</dbReference>
<keyword evidence="6" id="KW-1160">Virus entry into host cell</keyword>
<name>A0A0F9AN20_9ZZZZ</name>
<evidence type="ECO:0000256" key="3">
    <source>
        <dbReference type="ARBA" id="ARBA00022612"/>
    </source>
</evidence>
<keyword evidence="4" id="KW-0946">Virion</keyword>
<feature type="non-terminal residue" evidence="7">
    <location>
        <position position="1"/>
    </location>
</feature>
<keyword evidence="2" id="KW-1162">Viral penetration into host cytoplasm</keyword>
<dbReference type="EMBL" id="LAZR01045103">
    <property type="protein sequence ID" value="KKK99675.1"/>
    <property type="molecule type" value="Genomic_DNA"/>
</dbReference>
<dbReference type="AlphaFoldDB" id="A0A0F9AN20"/>
<dbReference type="Pfam" id="PF12236">
    <property type="entry name" value="Head-tail_con"/>
    <property type="match status" value="1"/>
</dbReference>
<evidence type="ECO:0000256" key="1">
    <source>
        <dbReference type="ARBA" id="ARBA00004328"/>
    </source>
</evidence>
<evidence type="ECO:0000256" key="5">
    <source>
        <dbReference type="ARBA" id="ARBA00023219"/>
    </source>
</evidence>
<proteinExistence type="predicted"/>
<evidence type="ECO:0000256" key="6">
    <source>
        <dbReference type="ARBA" id="ARBA00023296"/>
    </source>
</evidence>
<keyword evidence="3" id="KW-1188">Viral release from host cell</keyword>
<protein>
    <submittedName>
        <fullName evidence="7">Uncharacterized protein</fullName>
    </submittedName>
</protein>
<evidence type="ECO:0000313" key="7">
    <source>
        <dbReference type="EMBL" id="KKK99675.1"/>
    </source>
</evidence>
<dbReference type="GO" id="GO:0044423">
    <property type="term" value="C:virion component"/>
    <property type="evidence" value="ECO:0007669"/>
    <property type="project" value="UniProtKB-KW"/>
</dbReference>
<reference evidence="7" key="1">
    <citation type="journal article" date="2015" name="Nature">
        <title>Complex archaea that bridge the gap between prokaryotes and eukaryotes.</title>
        <authorList>
            <person name="Spang A."/>
            <person name="Saw J.H."/>
            <person name="Jorgensen S.L."/>
            <person name="Zaremba-Niedzwiedzka K."/>
            <person name="Martijn J."/>
            <person name="Lind A.E."/>
            <person name="van Eijk R."/>
            <person name="Schleper C."/>
            <person name="Guy L."/>
            <person name="Ettema T.J."/>
        </authorList>
    </citation>
    <scope>NUCLEOTIDE SEQUENCE</scope>
</reference>
<keyword evidence="5" id="KW-0231">Viral genome packaging</keyword>
<gene>
    <name evidence="7" type="ORF">LCGC14_2630380</name>
</gene>
<accession>A0A0F9AN20</accession>
<evidence type="ECO:0000256" key="2">
    <source>
        <dbReference type="ARBA" id="ARBA00022595"/>
    </source>
</evidence>